<organism evidence="8 9">
    <name type="scientific">Crassaminicella thermophila</name>
    <dbReference type="NCBI Taxonomy" id="2599308"/>
    <lineage>
        <taxon>Bacteria</taxon>
        <taxon>Bacillati</taxon>
        <taxon>Bacillota</taxon>
        <taxon>Clostridia</taxon>
        <taxon>Eubacteriales</taxon>
        <taxon>Clostridiaceae</taxon>
        <taxon>Crassaminicella</taxon>
    </lineage>
</organism>
<evidence type="ECO:0000313" key="9">
    <source>
        <dbReference type="Proteomes" id="UP000324646"/>
    </source>
</evidence>
<evidence type="ECO:0000259" key="7">
    <source>
        <dbReference type="Pfam" id="PF25990"/>
    </source>
</evidence>
<dbReference type="Proteomes" id="UP000324646">
    <property type="component" value="Chromosome"/>
</dbReference>
<dbReference type="GO" id="GO:0030313">
    <property type="term" value="C:cell envelope"/>
    <property type="evidence" value="ECO:0007669"/>
    <property type="project" value="UniProtKB-SubCell"/>
</dbReference>
<evidence type="ECO:0000256" key="2">
    <source>
        <dbReference type="ARBA" id="ARBA00009477"/>
    </source>
</evidence>
<feature type="domain" description="YknX-like beta-barrel" evidence="7">
    <location>
        <begin position="250"/>
        <end position="328"/>
    </location>
</feature>
<dbReference type="OrthoDB" id="9777308at2"/>
<comment type="subcellular location">
    <subcellularLocation>
        <location evidence="1">Cell envelope</location>
    </subcellularLocation>
</comment>
<evidence type="ECO:0000256" key="4">
    <source>
        <dbReference type="SAM" id="Coils"/>
    </source>
</evidence>
<accession>A0A5C0SJJ3</accession>
<dbReference type="InterPro" id="IPR050465">
    <property type="entry name" value="UPF0194_transport"/>
</dbReference>
<feature type="coiled-coil region" evidence="4">
    <location>
        <begin position="103"/>
        <end position="216"/>
    </location>
</feature>
<feature type="domain" description="YknX-like barrel-sandwich hybrid" evidence="5">
    <location>
        <begin position="72"/>
        <end position="227"/>
    </location>
</feature>
<dbReference type="Pfam" id="PF25989">
    <property type="entry name" value="YknX_C"/>
    <property type="match status" value="1"/>
</dbReference>
<keyword evidence="9" id="KW-1185">Reference proteome</keyword>
<evidence type="ECO:0000256" key="1">
    <source>
        <dbReference type="ARBA" id="ARBA00004196"/>
    </source>
</evidence>
<evidence type="ECO:0000256" key="3">
    <source>
        <dbReference type="ARBA" id="ARBA00023054"/>
    </source>
</evidence>
<comment type="similarity">
    <text evidence="2">Belongs to the membrane fusion protein (MFP) (TC 8.A.1) family.</text>
</comment>
<dbReference type="PANTHER" id="PTHR32347:SF14">
    <property type="entry name" value="EFFLUX SYSTEM COMPONENT YKNX-RELATED"/>
    <property type="match status" value="1"/>
</dbReference>
<evidence type="ECO:0000313" key="8">
    <source>
        <dbReference type="EMBL" id="QEK13119.1"/>
    </source>
</evidence>
<protein>
    <submittedName>
        <fullName evidence="8">Efflux RND transporter periplasmic adaptor subunit</fullName>
    </submittedName>
</protein>
<dbReference type="KEGG" id="crs:FQB35_12755"/>
<keyword evidence="3 4" id="KW-0175">Coiled coil</keyword>
<dbReference type="NCBIfam" id="TIGR01730">
    <property type="entry name" value="RND_mfp"/>
    <property type="match status" value="1"/>
</dbReference>
<evidence type="ECO:0000259" key="6">
    <source>
        <dbReference type="Pfam" id="PF25989"/>
    </source>
</evidence>
<sequence length="410" mass="46574">MLKGRKLLIVVMIIAVVVLVGVGTVMANKKEKNDKKIVQTVEIKKQDIESHIQATGQIVSMDKREIVSDVEEKIEKVFVKKGDKVKKGQVLMKLEETNILYKIKEAKTRLEIQENILNQLKTDLDIGLKNAKIKYEDALDTYERNKKLYEANALSKRELEKSKNTLEEMHNEYILAEKKLGNGENTGEVARQEKQVQLYKLEVEKLMDDLEKHTIKSPITGTIVDMKIAESGIVESHIPLMFIQDVDNLEIITNINEYDASKIKIGDFVKITGDAFEGKTYDGKVKYVGPFAKTVETGQGKENVVEVKVEIAKMDKYLKPGFSAKLDILTERRKDVLAVPYEAIFTKRNKENVIFTVEDGKVKEHKVKLGIESDLVVEVIGEDINQEDHVIMNPTEAIKEGEEVQENQVM</sequence>
<dbReference type="Gene3D" id="2.40.30.170">
    <property type="match status" value="1"/>
</dbReference>
<dbReference type="InterPro" id="IPR058636">
    <property type="entry name" value="Beta-barrel_YknX"/>
</dbReference>
<dbReference type="EMBL" id="CP042243">
    <property type="protein sequence ID" value="QEK13119.1"/>
    <property type="molecule type" value="Genomic_DNA"/>
</dbReference>
<dbReference type="SUPFAM" id="SSF111369">
    <property type="entry name" value="HlyD-like secretion proteins"/>
    <property type="match status" value="1"/>
</dbReference>
<dbReference type="Pfam" id="PF25990">
    <property type="entry name" value="Beta-barrel_YknX"/>
    <property type="match status" value="1"/>
</dbReference>
<dbReference type="Gene3D" id="2.40.50.100">
    <property type="match status" value="1"/>
</dbReference>
<name>A0A5C0SJJ3_CRATE</name>
<dbReference type="GO" id="GO:0016020">
    <property type="term" value="C:membrane"/>
    <property type="evidence" value="ECO:0007669"/>
    <property type="project" value="InterPro"/>
</dbReference>
<dbReference type="PANTHER" id="PTHR32347">
    <property type="entry name" value="EFFLUX SYSTEM COMPONENT YKNX-RELATED"/>
    <property type="match status" value="1"/>
</dbReference>
<feature type="domain" description="YknX-like C-terminal permuted SH3-like" evidence="6">
    <location>
        <begin position="336"/>
        <end position="405"/>
    </location>
</feature>
<dbReference type="Gene3D" id="1.10.287.470">
    <property type="entry name" value="Helix hairpin bin"/>
    <property type="match status" value="1"/>
</dbReference>
<gene>
    <name evidence="8" type="ORF">FQB35_12755</name>
</gene>
<dbReference type="InterPro" id="IPR006143">
    <property type="entry name" value="RND_pump_MFP"/>
</dbReference>
<reference evidence="8 9" key="1">
    <citation type="submission" date="2019-07" db="EMBL/GenBank/DDBJ databases">
        <title>Complete genome of Crassaminicella thermophila SY095.</title>
        <authorList>
            <person name="Li X."/>
        </authorList>
    </citation>
    <scope>NUCLEOTIDE SEQUENCE [LARGE SCALE GENOMIC DNA]</scope>
    <source>
        <strain evidence="8 9">SY095</strain>
    </source>
</reference>
<dbReference type="InterPro" id="IPR058639">
    <property type="entry name" value="BSH_YknX-like"/>
</dbReference>
<dbReference type="InterPro" id="IPR058637">
    <property type="entry name" value="YknX-like_C"/>
</dbReference>
<dbReference type="GO" id="GO:0022857">
    <property type="term" value="F:transmembrane transporter activity"/>
    <property type="evidence" value="ECO:0007669"/>
    <property type="project" value="InterPro"/>
</dbReference>
<proteinExistence type="inferred from homology"/>
<evidence type="ECO:0000259" key="5">
    <source>
        <dbReference type="Pfam" id="PF25984"/>
    </source>
</evidence>
<dbReference type="Pfam" id="PF25984">
    <property type="entry name" value="BSH_YknX"/>
    <property type="match status" value="1"/>
</dbReference>
<dbReference type="AlphaFoldDB" id="A0A5C0SJJ3"/>
<dbReference type="RefSeq" id="WP_148810291.1">
    <property type="nucleotide sequence ID" value="NZ_CP042243.1"/>
</dbReference>
<dbReference type="Gene3D" id="2.40.420.20">
    <property type="match status" value="1"/>
</dbReference>